<dbReference type="Proteomes" id="UP000306416">
    <property type="component" value="Unassembled WGS sequence"/>
</dbReference>
<dbReference type="InterPro" id="IPR001296">
    <property type="entry name" value="Glyco_trans_1"/>
</dbReference>
<dbReference type="PANTHER" id="PTHR12526">
    <property type="entry name" value="GLYCOSYLTRANSFERASE"/>
    <property type="match status" value="1"/>
</dbReference>
<keyword evidence="4" id="KW-0808">Transferase</keyword>
<evidence type="ECO:0000313" key="4">
    <source>
        <dbReference type="EMBL" id="TGU72875.1"/>
    </source>
</evidence>
<dbReference type="GO" id="GO:0016757">
    <property type="term" value="F:glycosyltransferase activity"/>
    <property type="evidence" value="ECO:0007669"/>
    <property type="project" value="InterPro"/>
</dbReference>
<gene>
    <name evidence="4" type="ORF">E4633_11350</name>
    <name evidence="3" type="ORF">E4633_15740</name>
</gene>
<dbReference type="EMBL" id="SRSC01000004">
    <property type="protein sequence ID" value="TGU70455.1"/>
    <property type="molecule type" value="Genomic_DNA"/>
</dbReference>
<evidence type="ECO:0000313" key="3">
    <source>
        <dbReference type="EMBL" id="TGU70455.1"/>
    </source>
</evidence>
<dbReference type="SUPFAM" id="SSF53756">
    <property type="entry name" value="UDP-Glycosyltransferase/glycogen phosphorylase"/>
    <property type="match status" value="1"/>
</dbReference>
<evidence type="ECO:0000259" key="2">
    <source>
        <dbReference type="Pfam" id="PF13439"/>
    </source>
</evidence>
<name>A0A4S1CH03_9BACT</name>
<dbReference type="InterPro" id="IPR028098">
    <property type="entry name" value="Glyco_trans_4-like_N"/>
</dbReference>
<dbReference type="EMBL" id="SRSC01000002">
    <property type="protein sequence ID" value="TGU72875.1"/>
    <property type="molecule type" value="Genomic_DNA"/>
</dbReference>
<feature type="domain" description="Glycosyltransferase subfamily 4-like N-terminal" evidence="2">
    <location>
        <begin position="49"/>
        <end position="203"/>
    </location>
</feature>
<comment type="caution">
    <text evidence="4">The sequence shown here is derived from an EMBL/GenBank/DDBJ whole genome shotgun (WGS) entry which is preliminary data.</text>
</comment>
<keyword evidence="5" id="KW-1185">Reference proteome</keyword>
<dbReference type="Gene3D" id="3.40.50.2000">
    <property type="entry name" value="Glycogen Phosphorylase B"/>
    <property type="match status" value="2"/>
</dbReference>
<dbReference type="AlphaFoldDB" id="A0A4S1CH03"/>
<organism evidence="4 5">
    <name type="scientific">Geomonas terrae</name>
    <dbReference type="NCBI Taxonomy" id="2562681"/>
    <lineage>
        <taxon>Bacteria</taxon>
        <taxon>Pseudomonadati</taxon>
        <taxon>Thermodesulfobacteriota</taxon>
        <taxon>Desulfuromonadia</taxon>
        <taxon>Geobacterales</taxon>
        <taxon>Geobacteraceae</taxon>
        <taxon>Geomonas</taxon>
    </lineage>
</organism>
<evidence type="ECO:0000313" key="5">
    <source>
        <dbReference type="Proteomes" id="UP000306416"/>
    </source>
</evidence>
<feature type="domain" description="Glycosyl transferase family 1" evidence="1">
    <location>
        <begin position="218"/>
        <end position="375"/>
    </location>
</feature>
<proteinExistence type="predicted"/>
<evidence type="ECO:0000259" key="1">
    <source>
        <dbReference type="Pfam" id="PF00534"/>
    </source>
</evidence>
<dbReference type="Pfam" id="PF13439">
    <property type="entry name" value="Glyco_transf_4"/>
    <property type="match status" value="1"/>
</dbReference>
<sequence>MHLSQLKVSPPKGMAHGVWMVSKDADIAETLAVPPRKVLHLRSSGGVLGAENVIIELAKHSDAFGYHSIVGTLNDVRDAKAEFMLTAKELGLSTTGFKCKGKLDLACALEIRRFVAGSKIDLVHCHGYKEDFYAILSRIDVPMIATNHLWKTTSVSLRIYKALDIRLLRMFDLVTGVSDEIVTEMREVGITGAVKVSNGVDVAAFDIGAKPSDLASELGFNSGCTVLGMISSLTPEKNHELALQALSRIGSEDVKLLIVGDGPLDSVLKARVSQAGLGSRVLFLGRRSDVRKILSMIDIFLLPSLQEGLPMALLEAMACGKAVIASKVGDAKNLVTSGTNGLLVHPCDTDGLAAAIETLLANPSLVAKLGRQARRTVVEQFSSSRMTAQYCELYDRLLGPKQRGTQ</sequence>
<dbReference type="CDD" id="cd03801">
    <property type="entry name" value="GT4_PimA-like"/>
    <property type="match status" value="1"/>
</dbReference>
<protein>
    <submittedName>
        <fullName evidence="4">Glycosyltransferase family 1 protein</fullName>
    </submittedName>
</protein>
<reference evidence="4 5" key="1">
    <citation type="submission" date="2019-04" db="EMBL/GenBank/DDBJ databases">
        <title>Geobacter oryzae sp. nov., ferric-reducing bacteria isolated from paddy soil.</title>
        <authorList>
            <person name="Xu Z."/>
            <person name="Masuda Y."/>
            <person name="Itoh H."/>
            <person name="Senoo K."/>
        </authorList>
    </citation>
    <scope>NUCLEOTIDE SEQUENCE [LARGE SCALE GENOMIC DNA]</scope>
    <source>
        <strain evidence="4 5">Red111</strain>
    </source>
</reference>
<accession>A0A4S1CH03</accession>
<dbReference type="PANTHER" id="PTHR12526:SF630">
    <property type="entry name" value="GLYCOSYLTRANSFERASE"/>
    <property type="match status" value="1"/>
</dbReference>
<dbReference type="Pfam" id="PF00534">
    <property type="entry name" value="Glycos_transf_1"/>
    <property type="match status" value="1"/>
</dbReference>